<name>A0ABV4NGL8_9VIBR</name>
<evidence type="ECO:0000313" key="3">
    <source>
        <dbReference type="EMBL" id="MFA0570311.1"/>
    </source>
</evidence>
<protein>
    <submittedName>
        <fullName evidence="3">Zonular occludens toxin domain-containing protein</fullName>
    </submittedName>
</protein>
<dbReference type="Proteomes" id="UP001570417">
    <property type="component" value="Unassembled WGS sequence"/>
</dbReference>
<gene>
    <name evidence="3" type="ORF">AB4566_18760</name>
</gene>
<comment type="caution">
    <text evidence="3">The sequence shown here is derived from an EMBL/GenBank/DDBJ whole genome shotgun (WGS) entry which is preliminary data.</text>
</comment>
<dbReference type="RefSeq" id="WP_372267727.1">
    <property type="nucleotide sequence ID" value="NZ_JBFRUW010000074.1"/>
</dbReference>
<dbReference type="EMBL" id="JBFRUW010000074">
    <property type="protein sequence ID" value="MFA0570311.1"/>
    <property type="molecule type" value="Genomic_DNA"/>
</dbReference>
<keyword evidence="4" id="KW-1185">Reference proteome</keyword>
<evidence type="ECO:0000256" key="1">
    <source>
        <dbReference type="SAM" id="MobiDB-lite"/>
    </source>
</evidence>
<sequence>MIYGIVGRPGGGKSYEAVAFQVIPALKSGRKVITNLPLQIEHFVAVLGEEVRDLIVVIDGQLNDFGSVERPFSKVSDYSDEWRNEKGQGPLYVVDEAHMTLPNRSLNTEILEWYSLHRHYGVDIILVTQNLRKIHRDIKDMIEVTYKCAKNTALGSNNTYTRKVLSGANGDTVNTSIRKYEQAYFPFYKSHTASNSSVTEAMAADIVPLWKRWPVIGSILFFIVGISITVYAWTPKKPTHPSAPDTKHEITQQSGTPAPEAIPDGTPVKDSKDSEWFGPLDSFNFFAAGYAKQIAYIRHRSSNRTIDDLTFYRIYIDVYDKNSKLFTLDQTELQQIGYGFKVLTDCVYQLSWEGVDKIVTCGEVDKNQKPDLFGDALPFST</sequence>
<reference evidence="3 4" key="1">
    <citation type="journal article" date="2024" name="ISME J.">
        <title>Tailless and filamentous prophages are predominant in marine Vibrio.</title>
        <authorList>
            <person name="Steensen K."/>
            <person name="Seneca J."/>
            <person name="Bartlau N."/>
            <person name="Yu X.A."/>
            <person name="Hussain F.A."/>
            <person name="Polz M.F."/>
        </authorList>
    </citation>
    <scope>NUCLEOTIDE SEQUENCE [LARGE SCALE GENOMIC DNA]</scope>
    <source>
        <strain evidence="3 4">10N.222.51.A1</strain>
    </source>
</reference>
<feature type="domain" description="Zona occludens toxin N-terminal" evidence="2">
    <location>
        <begin position="1"/>
        <end position="192"/>
    </location>
</feature>
<evidence type="ECO:0000313" key="4">
    <source>
        <dbReference type="Proteomes" id="UP001570417"/>
    </source>
</evidence>
<dbReference type="InterPro" id="IPR008900">
    <property type="entry name" value="Zot_N"/>
</dbReference>
<dbReference type="Gene3D" id="3.40.50.300">
    <property type="entry name" value="P-loop containing nucleotide triphosphate hydrolases"/>
    <property type="match status" value="1"/>
</dbReference>
<dbReference type="InterPro" id="IPR027417">
    <property type="entry name" value="P-loop_NTPase"/>
</dbReference>
<accession>A0ABV4NGL8</accession>
<feature type="region of interest" description="Disordered" evidence="1">
    <location>
        <begin position="240"/>
        <end position="272"/>
    </location>
</feature>
<proteinExistence type="predicted"/>
<organism evidence="3 4">
    <name type="scientific">Vibrio gallaecicus</name>
    <dbReference type="NCBI Taxonomy" id="552386"/>
    <lineage>
        <taxon>Bacteria</taxon>
        <taxon>Pseudomonadati</taxon>
        <taxon>Pseudomonadota</taxon>
        <taxon>Gammaproteobacteria</taxon>
        <taxon>Vibrionales</taxon>
        <taxon>Vibrionaceae</taxon>
        <taxon>Vibrio</taxon>
    </lineage>
</organism>
<evidence type="ECO:0000259" key="2">
    <source>
        <dbReference type="Pfam" id="PF05707"/>
    </source>
</evidence>
<dbReference type="Pfam" id="PF05707">
    <property type="entry name" value="Zot"/>
    <property type="match status" value="1"/>
</dbReference>
<dbReference type="SUPFAM" id="SSF52540">
    <property type="entry name" value="P-loop containing nucleoside triphosphate hydrolases"/>
    <property type="match status" value="1"/>
</dbReference>